<dbReference type="Pfam" id="PF02607">
    <property type="entry name" value="B12-binding_2"/>
    <property type="match status" value="1"/>
</dbReference>
<dbReference type="SUPFAM" id="SSF46955">
    <property type="entry name" value="Putative DNA-binding domain"/>
    <property type="match status" value="1"/>
</dbReference>
<organism evidence="6 7">
    <name type="scientific">Pedobacter yulinensis</name>
    <dbReference type="NCBI Taxonomy" id="2126353"/>
    <lineage>
        <taxon>Bacteria</taxon>
        <taxon>Pseudomonadati</taxon>
        <taxon>Bacteroidota</taxon>
        <taxon>Sphingobacteriia</taxon>
        <taxon>Sphingobacteriales</taxon>
        <taxon>Sphingobacteriaceae</taxon>
        <taxon>Pedobacter</taxon>
    </lineage>
</organism>
<evidence type="ECO:0000256" key="1">
    <source>
        <dbReference type="ARBA" id="ARBA00022491"/>
    </source>
</evidence>
<evidence type="ECO:0000256" key="3">
    <source>
        <dbReference type="ARBA" id="ARBA00023125"/>
    </source>
</evidence>
<dbReference type="InterPro" id="IPR047057">
    <property type="entry name" value="MerR_fam"/>
</dbReference>
<feature type="domain" description="HTH merR-type" evidence="5">
    <location>
        <begin position="5"/>
        <end position="49"/>
    </location>
</feature>
<dbReference type="InterPro" id="IPR003759">
    <property type="entry name" value="Cbl-bd_cap"/>
</dbReference>
<dbReference type="Gene3D" id="1.10.1660.10">
    <property type="match status" value="1"/>
</dbReference>
<dbReference type="PANTHER" id="PTHR30204:SF69">
    <property type="entry name" value="MERR-FAMILY TRANSCRIPTIONAL REGULATOR"/>
    <property type="match status" value="1"/>
</dbReference>
<name>A0A2T3HKC1_9SPHI</name>
<dbReference type="RefSeq" id="WP_107215089.1">
    <property type="nucleotide sequence ID" value="NZ_KZ686269.1"/>
</dbReference>
<keyword evidence="2" id="KW-0805">Transcription regulation</keyword>
<dbReference type="SMART" id="SM00422">
    <property type="entry name" value="HTH_MERR"/>
    <property type="match status" value="1"/>
</dbReference>
<evidence type="ECO:0000259" key="5">
    <source>
        <dbReference type="PROSITE" id="PS50937"/>
    </source>
</evidence>
<keyword evidence="4" id="KW-0804">Transcription</keyword>
<gene>
    <name evidence="6" type="ORF">C7T94_09330</name>
</gene>
<dbReference type="InterPro" id="IPR009061">
    <property type="entry name" value="DNA-bd_dom_put_sf"/>
</dbReference>
<dbReference type="GO" id="GO:0003677">
    <property type="term" value="F:DNA binding"/>
    <property type="evidence" value="ECO:0007669"/>
    <property type="project" value="UniProtKB-KW"/>
</dbReference>
<keyword evidence="3" id="KW-0238">DNA-binding</keyword>
<dbReference type="InterPro" id="IPR036594">
    <property type="entry name" value="Meth_synthase_dom"/>
</dbReference>
<evidence type="ECO:0000256" key="4">
    <source>
        <dbReference type="ARBA" id="ARBA00023163"/>
    </source>
</evidence>
<evidence type="ECO:0000313" key="7">
    <source>
        <dbReference type="Proteomes" id="UP000240912"/>
    </source>
</evidence>
<evidence type="ECO:0000313" key="6">
    <source>
        <dbReference type="EMBL" id="PST82831.1"/>
    </source>
</evidence>
<dbReference type="GO" id="GO:0003700">
    <property type="term" value="F:DNA-binding transcription factor activity"/>
    <property type="evidence" value="ECO:0007669"/>
    <property type="project" value="InterPro"/>
</dbReference>
<dbReference type="Proteomes" id="UP000240912">
    <property type="component" value="Unassembled WGS sequence"/>
</dbReference>
<dbReference type="PANTHER" id="PTHR30204">
    <property type="entry name" value="REDOX-CYCLING DRUG-SENSING TRANSCRIPTIONAL ACTIVATOR SOXR"/>
    <property type="match status" value="1"/>
</dbReference>
<comment type="caution">
    <text evidence="6">The sequence shown here is derived from an EMBL/GenBank/DDBJ whole genome shotgun (WGS) entry which is preliminary data.</text>
</comment>
<evidence type="ECO:0000256" key="2">
    <source>
        <dbReference type="ARBA" id="ARBA00023015"/>
    </source>
</evidence>
<sequence>MTSEHYTIKDLERLSGVRAHTIRTWEQRYGLFTPGRTPTNIRRYSADDLKNIINISLLNRSGYKISVLSAMTQAERERLSAELLQLEDKPKQHDQDLLLALLEMDERHFEETMNRLSASLGFEQTISSVVFPFFEKIGQLWQAGTVDPAQEHFFSNLVRNRLAAETLKLPPNYSNEEMVLLFLPAEELHELALQFYNYSFRLRGYRTCYLGAALPFASVERAVELHRPGIIVTGLTTALSVSDEQAFTAALCAVAPAARIFFTGPRFGSGHAFREPNAFSTSALVEFLKLNPAN</sequence>
<reference evidence="6 7" key="1">
    <citation type="submission" date="2018-03" db="EMBL/GenBank/DDBJ databases">
        <authorList>
            <person name="Keele B.F."/>
        </authorList>
    </citation>
    <scope>NUCLEOTIDE SEQUENCE [LARGE SCALE GENOMIC DNA]</scope>
    <source>
        <strain evidence="6 7">YL28-9</strain>
    </source>
</reference>
<accession>A0A2T3HKC1</accession>
<dbReference type="CDD" id="cd01104">
    <property type="entry name" value="HTH_MlrA-CarA"/>
    <property type="match status" value="1"/>
</dbReference>
<keyword evidence="1" id="KW-0678">Repressor</keyword>
<protein>
    <submittedName>
        <fullName evidence="6">MerR family transcriptional regulator</fullName>
    </submittedName>
</protein>
<dbReference type="PROSITE" id="PS50937">
    <property type="entry name" value="HTH_MERR_2"/>
    <property type="match status" value="1"/>
</dbReference>
<proteinExistence type="predicted"/>
<dbReference type="OrthoDB" id="9800334at2"/>
<dbReference type="EMBL" id="PYLS01000005">
    <property type="protein sequence ID" value="PST82831.1"/>
    <property type="molecule type" value="Genomic_DNA"/>
</dbReference>
<dbReference type="Gene3D" id="3.40.50.280">
    <property type="entry name" value="Cobalamin-binding domain"/>
    <property type="match status" value="1"/>
</dbReference>
<keyword evidence="7" id="KW-1185">Reference proteome</keyword>
<dbReference type="AlphaFoldDB" id="A0A2T3HKC1"/>
<dbReference type="Pfam" id="PF13411">
    <property type="entry name" value="MerR_1"/>
    <property type="match status" value="1"/>
</dbReference>
<dbReference type="Gene3D" id="1.10.1240.10">
    <property type="entry name" value="Methionine synthase domain"/>
    <property type="match status" value="1"/>
</dbReference>
<dbReference type="InterPro" id="IPR000551">
    <property type="entry name" value="MerR-type_HTH_dom"/>
</dbReference>